<dbReference type="Pfam" id="PF04117">
    <property type="entry name" value="Mpv17_PMP22"/>
    <property type="match status" value="1"/>
</dbReference>
<feature type="transmembrane region" description="Helical" evidence="6">
    <location>
        <begin position="117"/>
        <end position="138"/>
    </location>
</feature>
<name>A0A164XGC9_9AGAM</name>
<evidence type="ECO:0000256" key="2">
    <source>
        <dbReference type="ARBA" id="ARBA00006824"/>
    </source>
</evidence>
<keyword evidence="4 6" id="KW-1133">Transmembrane helix</keyword>
<evidence type="ECO:0000313" key="8">
    <source>
        <dbReference type="Proteomes" id="UP000076722"/>
    </source>
</evidence>
<proteinExistence type="inferred from homology"/>
<dbReference type="OrthoDB" id="860at2759"/>
<sequence>MSTVSKNTSPRLLAAYLNQLNKHPLRTKMITGGVLSFLQEILAGQLAGAPTPPLSKIHPIVAHVLSQAGVDAKAIKMAIYGFLISAPMGHVLVGLLQKAFAGRTSARAKLAQLLANNIFIAPIQTTVFLASMAVINGVRDPNTILNIIKSRFLSVIKITWVASPLTIASAQRFLAPELWVPYFNLVAFTIGTYVNMKIKKHTMAVERKAQKAREAKDVKPRED</sequence>
<keyword evidence="8" id="KW-1185">Reference proteome</keyword>
<accession>A0A164XGC9</accession>
<dbReference type="Proteomes" id="UP000076722">
    <property type="component" value="Unassembled WGS sequence"/>
</dbReference>
<organism evidence="7 8">
    <name type="scientific">Sistotremastrum niveocremeum HHB9708</name>
    <dbReference type="NCBI Taxonomy" id="1314777"/>
    <lineage>
        <taxon>Eukaryota</taxon>
        <taxon>Fungi</taxon>
        <taxon>Dikarya</taxon>
        <taxon>Basidiomycota</taxon>
        <taxon>Agaricomycotina</taxon>
        <taxon>Agaricomycetes</taxon>
        <taxon>Sistotremastrales</taxon>
        <taxon>Sistotremastraceae</taxon>
        <taxon>Sertulicium</taxon>
        <taxon>Sertulicium niveocremeum</taxon>
    </lineage>
</organism>
<protein>
    <recommendedName>
        <fullName evidence="9">Integral membrane protein</fullName>
    </recommendedName>
</protein>
<dbReference type="EMBL" id="KV419400">
    <property type="protein sequence ID" value="KZS95954.1"/>
    <property type="molecule type" value="Genomic_DNA"/>
</dbReference>
<comment type="subcellular location">
    <subcellularLocation>
        <location evidence="1">Membrane</location>
        <topology evidence="1">Multi-pass membrane protein</topology>
    </subcellularLocation>
</comment>
<dbReference type="STRING" id="1314777.A0A164XGC9"/>
<gene>
    <name evidence="7" type="ORF">SISNIDRAFT_451605</name>
</gene>
<reference evidence="7 8" key="1">
    <citation type="journal article" date="2016" name="Mol. Biol. Evol.">
        <title>Comparative Genomics of Early-Diverging Mushroom-Forming Fungi Provides Insights into the Origins of Lignocellulose Decay Capabilities.</title>
        <authorList>
            <person name="Nagy L.G."/>
            <person name="Riley R."/>
            <person name="Tritt A."/>
            <person name="Adam C."/>
            <person name="Daum C."/>
            <person name="Floudas D."/>
            <person name="Sun H."/>
            <person name="Yadav J.S."/>
            <person name="Pangilinan J."/>
            <person name="Larsson K.H."/>
            <person name="Matsuura K."/>
            <person name="Barry K."/>
            <person name="Labutti K."/>
            <person name="Kuo R."/>
            <person name="Ohm R.A."/>
            <person name="Bhattacharya S.S."/>
            <person name="Shirouzu T."/>
            <person name="Yoshinaga Y."/>
            <person name="Martin F.M."/>
            <person name="Grigoriev I.V."/>
            <person name="Hibbett D.S."/>
        </authorList>
    </citation>
    <scope>NUCLEOTIDE SEQUENCE [LARGE SCALE GENOMIC DNA]</scope>
    <source>
        <strain evidence="7 8">HHB9708</strain>
    </source>
</reference>
<feature type="transmembrane region" description="Helical" evidence="6">
    <location>
        <begin position="77"/>
        <end position="97"/>
    </location>
</feature>
<evidence type="ECO:0000256" key="4">
    <source>
        <dbReference type="ARBA" id="ARBA00022989"/>
    </source>
</evidence>
<evidence type="ECO:0000256" key="5">
    <source>
        <dbReference type="ARBA" id="ARBA00023136"/>
    </source>
</evidence>
<dbReference type="PANTHER" id="PTHR11266">
    <property type="entry name" value="PEROXISOMAL MEMBRANE PROTEIN 2, PXMP2 MPV17"/>
    <property type="match status" value="1"/>
</dbReference>
<comment type="similarity">
    <text evidence="2 6">Belongs to the peroxisomal membrane protein PXMP2/4 family.</text>
</comment>
<dbReference type="AlphaFoldDB" id="A0A164XGC9"/>
<keyword evidence="3 6" id="KW-0812">Transmembrane</keyword>
<dbReference type="GO" id="GO:0005778">
    <property type="term" value="C:peroxisomal membrane"/>
    <property type="evidence" value="ECO:0007669"/>
    <property type="project" value="TreeGrafter"/>
</dbReference>
<evidence type="ECO:0008006" key="9">
    <source>
        <dbReference type="Google" id="ProtNLM"/>
    </source>
</evidence>
<evidence type="ECO:0000256" key="3">
    <source>
        <dbReference type="ARBA" id="ARBA00022692"/>
    </source>
</evidence>
<dbReference type="InterPro" id="IPR007248">
    <property type="entry name" value="Mpv17_PMP22"/>
</dbReference>
<dbReference type="PANTHER" id="PTHR11266:SF93">
    <property type="entry name" value="INTEGRAL MEMBRANE PROTEIN 25D9-6"/>
    <property type="match status" value="1"/>
</dbReference>
<evidence type="ECO:0000313" key="7">
    <source>
        <dbReference type="EMBL" id="KZS95954.1"/>
    </source>
</evidence>
<evidence type="ECO:0000256" key="1">
    <source>
        <dbReference type="ARBA" id="ARBA00004141"/>
    </source>
</evidence>
<feature type="transmembrane region" description="Helical" evidence="6">
    <location>
        <begin position="179"/>
        <end position="198"/>
    </location>
</feature>
<keyword evidence="5 6" id="KW-0472">Membrane</keyword>
<evidence type="ECO:0000256" key="6">
    <source>
        <dbReference type="RuleBase" id="RU363053"/>
    </source>
</evidence>